<protein>
    <submittedName>
        <fullName evidence="1">Uncharacterized protein</fullName>
    </submittedName>
</protein>
<dbReference type="EMBL" id="JO844314">
    <property type="protein sequence ID" value="AEO35931.1"/>
    <property type="molecule type" value="mRNA"/>
</dbReference>
<sequence>MPLDQSASVQVSFGLGSKCSVDKGCALERLITDEVHCGRPAPELGSLMNCIRLKTTPSLRRLLSKFLTKTHCTDDVCFVLAWCRSNHNDFKGKAFTAMPYKYFLELFNAAKKCEARRPPQERHVGLEMWQKFIVMMGKIFF</sequence>
<reference evidence="1" key="1">
    <citation type="journal article" date="2011" name="PLoS ONE">
        <title>A deep insight into the sialotranscriptome of the gulf coast tick, Amblyomma maculatum.</title>
        <authorList>
            <person name="Karim S."/>
            <person name="Singh P."/>
            <person name="Ribeiro J.M."/>
        </authorList>
    </citation>
    <scope>NUCLEOTIDE SEQUENCE</scope>
    <source>
        <tissue evidence="1">Salivary gland</tissue>
    </source>
</reference>
<name>G3MR13_AMBMU</name>
<organism evidence="1">
    <name type="scientific">Amblyomma maculatum</name>
    <name type="common">Gulf Coast tick</name>
    <dbReference type="NCBI Taxonomy" id="34609"/>
    <lineage>
        <taxon>Eukaryota</taxon>
        <taxon>Metazoa</taxon>
        <taxon>Ecdysozoa</taxon>
        <taxon>Arthropoda</taxon>
        <taxon>Chelicerata</taxon>
        <taxon>Arachnida</taxon>
        <taxon>Acari</taxon>
        <taxon>Parasitiformes</taxon>
        <taxon>Ixodida</taxon>
        <taxon>Ixodoidea</taxon>
        <taxon>Ixodidae</taxon>
        <taxon>Amblyomminae</taxon>
        <taxon>Amblyomma</taxon>
    </lineage>
</organism>
<accession>G3MR13</accession>
<dbReference type="Gene3D" id="1.10.150.440">
    <property type="match status" value="1"/>
</dbReference>
<dbReference type="AlphaFoldDB" id="G3MR13"/>
<evidence type="ECO:0000313" key="1">
    <source>
        <dbReference type="EMBL" id="AEO35931.1"/>
    </source>
</evidence>
<proteinExistence type="evidence at transcript level"/>